<dbReference type="Gene3D" id="1.20.120.550">
    <property type="entry name" value="Membrane associated eicosanoid/glutathione metabolism-like domain"/>
    <property type="match status" value="1"/>
</dbReference>
<evidence type="ECO:0008006" key="10">
    <source>
        <dbReference type="Google" id="ProtNLM"/>
    </source>
</evidence>
<evidence type="ECO:0000313" key="8">
    <source>
        <dbReference type="EMBL" id="KAJ3589686.1"/>
    </source>
</evidence>
<keyword evidence="4" id="KW-0256">Endoplasmic reticulum</keyword>
<dbReference type="GO" id="GO:0006691">
    <property type="term" value="P:leukotriene metabolic process"/>
    <property type="evidence" value="ECO:0007669"/>
    <property type="project" value="InterPro"/>
</dbReference>
<keyword evidence="9" id="KW-1185">Reference proteome</keyword>
<dbReference type="OrthoDB" id="8659873at2759"/>
<reference evidence="8" key="1">
    <citation type="submission" date="2022-07" db="EMBL/GenBank/DDBJ databases">
        <title>Chromosome-level genome of Muraenolepis orangiensis.</title>
        <authorList>
            <person name="Kim J."/>
        </authorList>
    </citation>
    <scope>NUCLEOTIDE SEQUENCE</scope>
    <source>
        <strain evidence="8">KU_S4_2022</strain>
        <tissue evidence="8">Muscle</tissue>
    </source>
</reference>
<organism evidence="8 9">
    <name type="scientific">Muraenolepis orangiensis</name>
    <name type="common">Patagonian moray cod</name>
    <dbReference type="NCBI Taxonomy" id="630683"/>
    <lineage>
        <taxon>Eukaryota</taxon>
        <taxon>Metazoa</taxon>
        <taxon>Chordata</taxon>
        <taxon>Craniata</taxon>
        <taxon>Vertebrata</taxon>
        <taxon>Euteleostomi</taxon>
        <taxon>Actinopterygii</taxon>
        <taxon>Neopterygii</taxon>
        <taxon>Teleostei</taxon>
        <taxon>Neoteleostei</taxon>
        <taxon>Acanthomorphata</taxon>
        <taxon>Zeiogadaria</taxon>
        <taxon>Gadariae</taxon>
        <taxon>Gadiformes</taxon>
        <taxon>Muraenolepidoidei</taxon>
        <taxon>Muraenolepididae</taxon>
        <taxon>Muraenolepis</taxon>
    </lineage>
</organism>
<dbReference type="Pfam" id="PF01124">
    <property type="entry name" value="MAPEG"/>
    <property type="match status" value="1"/>
</dbReference>
<evidence type="ECO:0000256" key="4">
    <source>
        <dbReference type="ARBA" id="ARBA00022824"/>
    </source>
</evidence>
<evidence type="ECO:0000256" key="5">
    <source>
        <dbReference type="ARBA" id="ARBA00022989"/>
    </source>
</evidence>
<evidence type="ECO:0000256" key="1">
    <source>
        <dbReference type="ARBA" id="ARBA00004477"/>
    </source>
</evidence>
<keyword evidence="3" id="KW-0434">Leukotriene biosynthesis</keyword>
<evidence type="ECO:0000256" key="7">
    <source>
        <dbReference type="SAM" id="Phobius"/>
    </source>
</evidence>
<keyword evidence="5 7" id="KW-1133">Transmembrane helix</keyword>
<keyword evidence="2 7" id="KW-0812">Transmembrane</keyword>
<dbReference type="AlphaFoldDB" id="A0A9Q0DJX7"/>
<name>A0A9Q0DJX7_9TELE</name>
<accession>A0A9Q0DJX7</accession>
<protein>
    <recommendedName>
        <fullName evidence="10">Arachidonate 5-lipoxygenase-activating protein</fullName>
    </recommendedName>
</protein>
<evidence type="ECO:0000256" key="6">
    <source>
        <dbReference type="ARBA" id="ARBA00023136"/>
    </source>
</evidence>
<dbReference type="GO" id="GO:0008047">
    <property type="term" value="F:enzyme activator activity"/>
    <property type="evidence" value="ECO:0007669"/>
    <property type="project" value="InterPro"/>
</dbReference>
<gene>
    <name evidence="8" type="ORF">NHX12_010529</name>
</gene>
<dbReference type="InterPro" id="IPR001129">
    <property type="entry name" value="Membr-assoc_MAPEG"/>
</dbReference>
<comment type="subcellular location">
    <subcellularLocation>
        <location evidence="1">Endoplasmic reticulum membrane</location>
        <topology evidence="1">Multi-pass membrane protein</topology>
    </subcellularLocation>
</comment>
<evidence type="ECO:0000256" key="2">
    <source>
        <dbReference type="ARBA" id="ARBA00022692"/>
    </source>
</evidence>
<evidence type="ECO:0000256" key="3">
    <source>
        <dbReference type="ARBA" id="ARBA00022751"/>
    </source>
</evidence>
<dbReference type="GO" id="GO:0016020">
    <property type="term" value="C:membrane"/>
    <property type="evidence" value="ECO:0007669"/>
    <property type="project" value="InterPro"/>
</dbReference>
<dbReference type="InterPro" id="IPR023352">
    <property type="entry name" value="MAPEG-like_dom_sf"/>
</dbReference>
<dbReference type="EMBL" id="JANIIK010000115">
    <property type="protein sequence ID" value="KAJ3589686.1"/>
    <property type="molecule type" value="Genomic_DNA"/>
</dbReference>
<proteinExistence type="predicted"/>
<sequence length="106" mass="11851">MDPNMVVVEQIYLLVIVTLFSVLQNAPAAFAGILYLMVRQKYFIGYMGQSSQSTPGFLFGKRVIIFLVLMCIVGIFNYLLVRFFGSTYKDQVEIITSAASALLLIP</sequence>
<dbReference type="SUPFAM" id="SSF161084">
    <property type="entry name" value="MAPEG domain-like"/>
    <property type="match status" value="1"/>
</dbReference>
<dbReference type="PRINTS" id="PR00488">
    <property type="entry name" value="5LPOXGNASEAP"/>
</dbReference>
<dbReference type="InterPro" id="IPR001446">
    <property type="entry name" value="5_LipOase_AP"/>
</dbReference>
<comment type="caution">
    <text evidence="8">The sequence shown here is derived from an EMBL/GenBank/DDBJ whole genome shotgun (WGS) entry which is preliminary data.</text>
</comment>
<dbReference type="Proteomes" id="UP001148018">
    <property type="component" value="Unassembled WGS sequence"/>
</dbReference>
<feature type="transmembrane region" description="Helical" evidence="7">
    <location>
        <begin position="12"/>
        <end position="38"/>
    </location>
</feature>
<evidence type="ECO:0000313" key="9">
    <source>
        <dbReference type="Proteomes" id="UP001148018"/>
    </source>
</evidence>
<feature type="transmembrane region" description="Helical" evidence="7">
    <location>
        <begin position="59"/>
        <end position="80"/>
    </location>
</feature>
<keyword evidence="6 7" id="KW-0472">Membrane</keyword>